<dbReference type="Proteomes" id="UP000005408">
    <property type="component" value="Unassembled WGS sequence"/>
</dbReference>
<proteinExistence type="predicted"/>
<accession>A0A8W8NVE1</accession>
<dbReference type="AlphaFoldDB" id="A0A8W8NVE1"/>
<evidence type="ECO:0000256" key="1">
    <source>
        <dbReference type="SAM" id="MobiDB-lite"/>
    </source>
</evidence>
<name>A0A8W8NVE1_MAGGI</name>
<feature type="region of interest" description="Disordered" evidence="1">
    <location>
        <begin position="13"/>
        <end position="52"/>
    </location>
</feature>
<reference evidence="2" key="1">
    <citation type="submission" date="2022-08" db="UniProtKB">
        <authorList>
            <consortium name="EnsemblMetazoa"/>
        </authorList>
    </citation>
    <scope>IDENTIFICATION</scope>
    <source>
        <strain evidence="2">05x7-T-G4-1.051#20</strain>
    </source>
</reference>
<evidence type="ECO:0000313" key="2">
    <source>
        <dbReference type="EnsemblMetazoa" id="G7501.1:cds"/>
    </source>
</evidence>
<keyword evidence="3" id="KW-1185">Reference proteome</keyword>
<feature type="compositionally biased region" description="Polar residues" evidence="1">
    <location>
        <begin position="38"/>
        <end position="50"/>
    </location>
</feature>
<sequence>MWNDIQENVYKAPQILPSLDKSGSKLPENSSLHDDSDSNQPNNLPLNDKSNIIKPKPIPDMVFSVIGDSISYYPRPWPKAVFQNALIEAAKGGGETWILYRGSDYEVSNVVQDAYHHYENLEFGEEKVAVCDPRRHIKLIDISGGEVFVHY</sequence>
<organism evidence="2 3">
    <name type="scientific">Magallana gigas</name>
    <name type="common">Pacific oyster</name>
    <name type="synonym">Crassostrea gigas</name>
    <dbReference type="NCBI Taxonomy" id="29159"/>
    <lineage>
        <taxon>Eukaryota</taxon>
        <taxon>Metazoa</taxon>
        <taxon>Spiralia</taxon>
        <taxon>Lophotrochozoa</taxon>
        <taxon>Mollusca</taxon>
        <taxon>Bivalvia</taxon>
        <taxon>Autobranchia</taxon>
        <taxon>Pteriomorphia</taxon>
        <taxon>Ostreida</taxon>
        <taxon>Ostreoidea</taxon>
        <taxon>Ostreidae</taxon>
        <taxon>Magallana</taxon>
    </lineage>
</organism>
<dbReference type="EnsemblMetazoa" id="G7501.1">
    <property type="protein sequence ID" value="G7501.1:cds"/>
    <property type="gene ID" value="G7501"/>
</dbReference>
<evidence type="ECO:0000313" key="3">
    <source>
        <dbReference type="Proteomes" id="UP000005408"/>
    </source>
</evidence>
<protein>
    <submittedName>
        <fullName evidence="2">Uncharacterized protein</fullName>
    </submittedName>
</protein>